<dbReference type="EMBL" id="PPTX01000007">
    <property type="protein sequence ID" value="RDB80178.1"/>
    <property type="molecule type" value="Genomic_DNA"/>
</dbReference>
<dbReference type="OMA" id="FEYAVCR"/>
<evidence type="ECO:0000313" key="2">
    <source>
        <dbReference type="EMBL" id="RDB80178.1"/>
    </source>
</evidence>
<evidence type="ECO:0000313" key="6">
    <source>
        <dbReference type="Proteomes" id="UP000253857"/>
    </source>
</evidence>
<evidence type="ECO:0000313" key="5">
    <source>
        <dbReference type="Proteomes" id="UP000253752"/>
    </source>
</evidence>
<dbReference type="EMBL" id="PPTU01000011">
    <property type="protein sequence ID" value="RDB70049.1"/>
    <property type="molecule type" value="Genomic_DNA"/>
</dbReference>
<proteinExistence type="predicted"/>
<dbReference type="RefSeq" id="WP_009609452.1">
    <property type="nucleotide sequence ID" value="NZ_AP025575.1"/>
</dbReference>
<dbReference type="InterPro" id="IPR032675">
    <property type="entry name" value="LRR_dom_sf"/>
</dbReference>
<evidence type="ECO:0000313" key="8">
    <source>
        <dbReference type="Proteomes" id="UP000253970"/>
    </source>
</evidence>
<evidence type="ECO:0000313" key="7">
    <source>
        <dbReference type="Proteomes" id="UP000253915"/>
    </source>
</evidence>
<dbReference type="EMBL" id="PPTY01000007">
    <property type="protein sequence ID" value="RDB86644.1"/>
    <property type="molecule type" value="Genomic_DNA"/>
</dbReference>
<comment type="caution">
    <text evidence="2">The sequence shown here is derived from an EMBL/GenBank/DDBJ whole genome shotgun (WGS) entry which is preliminary data.</text>
</comment>
<dbReference type="AlphaFoldDB" id="A0A369MUH4"/>
<organism evidence="2 5">
    <name type="scientific">Eggerthella lenta</name>
    <name type="common">Eubacterium lentum</name>
    <dbReference type="NCBI Taxonomy" id="84112"/>
    <lineage>
        <taxon>Bacteria</taxon>
        <taxon>Bacillati</taxon>
        <taxon>Actinomycetota</taxon>
        <taxon>Coriobacteriia</taxon>
        <taxon>Eggerthellales</taxon>
        <taxon>Eggerthellaceae</taxon>
        <taxon>Eggerthella</taxon>
    </lineage>
</organism>
<evidence type="ECO:0000313" key="3">
    <source>
        <dbReference type="EMBL" id="RDB86644.1"/>
    </source>
</evidence>
<evidence type="ECO:0000313" key="1">
    <source>
        <dbReference type="EMBL" id="RDB70049.1"/>
    </source>
</evidence>
<gene>
    <name evidence="4" type="ORF">C1853_08495</name>
    <name evidence="3" type="ORF">C1871_06440</name>
    <name evidence="2" type="ORF">C1872_05930</name>
    <name evidence="1" type="ORF">C1875_08670</name>
</gene>
<sequence length="660" mass="70721">MMENTLVYHGAHAPIEELLDHAIKNPVRLDARDVEVVEAARAVEGEVWSPQLPAYRAWAAEGEAGDVAGGAGREGDLYSAGALWMGEFDELLAQAAERDAADAQETPRARMEEGLRGAVGVRQVPGGYALTAFDLRRFAAAVGQSDDLAVLLPAYVDGIPVVRVAVEAFARRFVQGVGVLLLVVPDTVEHIAANAFAAMSAQRIHIGRGVSQLGEQRCDLAGVSPRLARREYSVDAGNARYLAREGNLFSDGGRELVFLASPYGERVSLPDGVERVASSAFADGCEPPAVVDCSAALARVDSRSWDDAVWRCPVEAPAYRALRKRGVRLAGPAAVELEGCWYDFDAEGAVLVAGPPKPISVSRRFAEQAAVRAVAVRGKDEVADDADVCALSPAAAAAEAATEFAASGEAGSTVGYVSASASDVLALPRQVEGRPLVRIGVRALPFAPASVVVPETVRIIERDNACRGTKRLILPEGLVSIGAHCFWSRKLEGPVLIPASVRSVGEGSFEYAVCRLSHVGAIVHVSADQLLTCFLTDASDGVPFDFGRYDELLRSGKNLPDRLGALLHRLAVPYRLADDMRSVLVSHLRGYGREAQERIAREGDRNMVEALVKAGFIDDASFDRQIELLRACNRTDCVAYLMEHHRAQAKPTSAKERFAL</sequence>
<reference evidence="5 6" key="1">
    <citation type="journal article" date="2018" name="Elife">
        <title>Discovery and characterization of a prevalent human gut bacterial enzyme sufficient for the inactivation of a family of plant toxins.</title>
        <authorList>
            <person name="Koppel N."/>
            <person name="Bisanz J.E."/>
            <person name="Pandelia M.E."/>
            <person name="Turnbaugh P.J."/>
            <person name="Balskus E.P."/>
        </authorList>
    </citation>
    <scope>NUCLEOTIDE SEQUENCE [LARGE SCALE GENOMIC DNA]</scope>
    <source>
        <strain evidence="4 7">16A</strain>
        <strain evidence="3 6">FAA1-1-60AUCSF</strain>
        <strain evidence="2 5">MR1 #12</strain>
        <strain evidence="1 8">W1 BHI 6</strain>
    </source>
</reference>
<accession>A0A369MUH4</accession>
<dbReference type="Proteomes" id="UP000253752">
    <property type="component" value="Unassembled WGS sequence"/>
</dbReference>
<dbReference type="Proteomes" id="UP000253857">
    <property type="component" value="Unassembled WGS sequence"/>
</dbReference>
<dbReference type="Gene3D" id="3.80.10.10">
    <property type="entry name" value="Ribonuclease Inhibitor"/>
    <property type="match status" value="1"/>
</dbReference>
<dbReference type="InterPro" id="IPR026906">
    <property type="entry name" value="LRR_5"/>
</dbReference>
<dbReference type="Proteomes" id="UP000253970">
    <property type="component" value="Unassembled WGS sequence"/>
</dbReference>
<dbReference type="Pfam" id="PF13306">
    <property type="entry name" value="LRR_5"/>
    <property type="match status" value="1"/>
</dbReference>
<dbReference type="Proteomes" id="UP000253915">
    <property type="component" value="Unassembled WGS sequence"/>
</dbReference>
<name>A0A369MUH4_EGGLN</name>
<evidence type="ECO:0000313" key="4">
    <source>
        <dbReference type="EMBL" id="RDC38232.1"/>
    </source>
</evidence>
<dbReference type="EMBL" id="PPUQ01000009">
    <property type="protein sequence ID" value="RDC38232.1"/>
    <property type="molecule type" value="Genomic_DNA"/>
</dbReference>
<protein>
    <submittedName>
        <fullName evidence="2">Uncharacterized protein</fullName>
    </submittedName>
</protein>